<evidence type="ECO:0000256" key="4">
    <source>
        <dbReference type="ARBA" id="ARBA00022777"/>
    </source>
</evidence>
<dbReference type="Pfam" id="PF02782">
    <property type="entry name" value="FGGY_C"/>
    <property type="match status" value="1"/>
</dbReference>
<dbReference type="InterPro" id="IPR043129">
    <property type="entry name" value="ATPase_NBD"/>
</dbReference>
<accession>A0ABS2RLA3</accession>
<dbReference type="InterPro" id="IPR018484">
    <property type="entry name" value="FGGY_N"/>
</dbReference>
<protein>
    <recommendedName>
        <fullName evidence="6">ATP:glycerol 3-phosphotransferase</fullName>
    </recommendedName>
</protein>
<dbReference type="Pfam" id="PF00370">
    <property type="entry name" value="FGGY_N"/>
    <property type="match status" value="1"/>
</dbReference>
<evidence type="ECO:0000313" key="10">
    <source>
        <dbReference type="EMBL" id="MBM7798694.1"/>
    </source>
</evidence>
<dbReference type="Gene3D" id="3.30.420.40">
    <property type="match status" value="2"/>
</dbReference>
<dbReference type="SUPFAM" id="SSF53067">
    <property type="entry name" value="Actin-like ATPase domain"/>
    <property type="match status" value="2"/>
</dbReference>
<dbReference type="GO" id="GO:0004370">
    <property type="term" value="F:glycerol kinase activity"/>
    <property type="evidence" value="ECO:0007669"/>
    <property type="project" value="UniProtKB-EC"/>
</dbReference>
<proteinExistence type="inferred from homology"/>
<dbReference type="PROSITE" id="PS00445">
    <property type="entry name" value="FGGY_KINASES_2"/>
    <property type="match status" value="1"/>
</dbReference>
<evidence type="ECO:0000256" key="6">
    <source>
        <dbReference type="ARBA" id="ARBA00043149"/>
    </source>
</evidence>
<evidence type="ECO:0000256" key="5">
    <source>
        <dbReference type="ARBA" id="ARBA00022840"/>
    </source>
</evidence>
<dbReference type="InterPro" id="IPR018485">
    <property type="entry name" value="FGGY_C"/>
</dbReference>
<evidence type="ECO:0000313" key="11">
    <source>
        <dbReference type="Proteomes" id="UP000704762"/>
    </source>
</evidence>
<keyword evidence="11" id="KW-1185">Reference proteome</keyword>
<organism evidence="10 11">
    <name type="scientific">Microlunatus panaciterrae</name>
    <dbReference type="NCBI Taxonomy" id="400768"/>
    <lineage>
        <taxon>Bacteria</taxon>
        <taxon>Bacillati</taxon>
        <taxon>Actinomycetota</taxon>
        <taxon>Actinomycetes</taxon>
        <taxon>Propionibacteriales</taxon>
        <taxon>Propionibacteriaceae</taxon>
        <taxon>Microlunatus</taxon>
    </lineage>
</organism>
<dbReference type="PANTHER" id="PTHR10196">
    <property type="entry name" value="SUGAR KINASE"/>
    <property type="match status" value="1"/>
</dbReference>
<dbReference type="Proteomes" id="UP000704762">
    <property type="component" value="Unassembled WGS sequence"/>
</dbReference>
<dbReference type="CDD" id="cd07769">
    <property type="entry name" value="ASKHA_NBD_FGGY_GK"/>
    <property type="match status" value="1"/>
</dbReference>
<dbReference type="RefSeq" id="WP_204917209.1">
    <property type="nucleotide sequence ID" value="NZ_BAAAQP010000002.1"/>
</dbReference>
<comment type="caution">
    <text evidence="10">The sequence shown here is derived from an EMBL/GenBank/DDBJ whole genome shotgun (WGS) entry which is preliminary data.</text>
</comment>
<keyword evidence="3" id="KW-0547">Nucleotide-binding</keyword>
<evidence type="ECO:0000256" key="1">
    <source>
        <dbReference type="ARBA" id="ARBA00009156"/>
    </source>
</evidence>
<keyword evidence="4 7" id="KW-0418">Kinase</keyword>
<dbReference type="EMBL" id="JAFBCF010000001">
    <property type="protein sequence ID" value="MBM7798694.1"/>
    <property type="molecule type" value="Genomic_DNA"/>
</dbReference>
<feature type="domain" description="Carbohydrate kinase FGGY N-terminal" evidence="8">
    <location>
        <begin position="7"/>
        <end position="250"/>
    </location>
</feature>
<dbReference type="InterPro" id="IPR000577">
    <property type="entry name" value="Carb_kinase_FGGY"/>
</dbReference>
<evidence type="ECO:0000256" key="3">
    <source>
        <dbReference type="ARBA" id="ARBA00022741"/>
    </source>
</evidence>
<name>A0ABS2RLA3_9ACTN</name>
<evidence type="ECO:0000256" key="7">
    <source>
        <dbReference type="RuleBase" id="RU003733"/>
    </source>
</evidence>
<comment type="similarity">
    <text evidence="1 7">Belongs to the FGGY kinase family.</text>
</comment>
<dbReference type="PANTHER" id="PTHR10196:SF69">
    <property type="entry name" value="GLYCEROL KINASE"/>
    <property type="match status" value="1"/>
</dbReference>
<keyword evidence="2 7" id="KW-0808">Transferase</keyword>
<sequence>MSPLTQILSIDQGTTNSKAVLVADDGTVIARGTAPVSLTLPRPGWVEQDAEEIWASVLQAVGRCLAAGGRAADVRAVALSNQRESVLAWRRSDGAPLGPVIGWQDRRTTEWCTSISTPANATLVQQSTGLPIDAMFSAPKIRWLLELAKQAGTPLADVCVGTVDSWLIWKLTAAAEHLTEAGNASRTLLYDVRRLGWDDTLLDLFDVPRSVLPEVRASNAGFGRVSGVPGLPDGLPVIAVLADSHAALYGQGCTTVGSAKATYGTGSSVMTPTQSLQLGQSAVPSTLAWVTDRPTYAVEGNILSSGAALAWMANILGLGDVAALGPLAEQVHHSGGVTFVPAFSGLGAPHWDRSAVAQLTGMSQATLPAHLARAALEAVAHQVCDVVAAMERSGDLHIDVLRADGGATRSELLMQIQADLLGRPVAVSDLAEVSAIGAALLAWHTLGVGTADRSEELGHRFTPALDADARDRARQSWARAVAGSRGCPDSR</sequence>
<dbReference type="PIRSF" id="PIRSF000538">
    <property type="entry name" value="GlpK"/>
    <property type="match status" value="1"/>
</dbReference>
<evidence type="ECO:0000259" key="9">
    <source>
        <dbReference type="Pfam" id="PF02782"/>
    </source>
</evidence>
<gene>
    <name evidence="10" type="ORF">JOE57_001615</name>
</gene>
<feature type="domain" description="Carbohydrate kinase FGGY C-terminal" evidence="9">
    <location>
        <begin position="260"/>
        <end position="444"/>
    </location>
</feature>
<evidence type="ECO:0000259" key="8">
    <source>
        <dbReference type="Pfam" id="PF00370"/>
    </source>
</evidence>
<evidence type="ECO:0000256" key="2">
    <source>
        <dbReference type="ARBA" id="ARBA00022679"/>
    </source>
</evidence>
<keyword evidence="5" id="KW-0067">ATP-binding</keyword>
<reference evidence="10 11" key="1">
    <citation type="submission" date="2021-01" db="EMBL/GenBank/DDBJ databases">
        <title>Sequencing the genomes of 1000 actinobacteria strains.</title>
        <authorList>
            <person name="Klenk H.-P."/>
        </authorList>
    </citation>
    <scope>NUCLEOTIDE SEQUENCE [LARGE SCALE GENOMIC DNA]</scope>
    <source>
        <strain evidence="10 11">DSM 18662</strain>
    </source>
</reference>
<dbReference type="InterPro" id="IPR018483">
    <property type="entry name" value="Carb_kinase_FGGY_CS"/>
</dbReference>